<proteinExistence type="predicted"/>
<name>A0A286AGK9_9PROT</name>
<evidence type="ECO:0000313" key="2">
    <source>
        <dbReference type="Proteomes" id="UP000219335"/>
    </source>
</evidence>
<organism evidence="1 2">
    <name type="scientific">Nitrosomonas ureae</name>
    <dbReference type="NCBI Taxonomy" id="44577"/>
    <lineage>
        <taxon>Bacteria</taxon>
        <taxon>Pseudomonadati</taxon>
        <taxon>Pseudomonadota</taxon>
        <taxon>Betaproteobacteria</taxon>
        <taxon>Nitrosomonadales</taxon>
        <taxon>Nitrosomonadaceae</taxon>
        <taxon>Nitrosomonas</taxon>
    </lineage>
</organism>
<evidence type="ECO:0000313" key="1">
    <source>
        <dbReference type="EMBL" id="SOD21033.1"/>
    </source>
</evidence>
<dbReference type="AlphaFoldDB" id="A0A286AGK9"/>
<sequence length="207" mass="23420">MIALDHIYAISVDPIEANNELTILKFLRTGLASLAHETAQLEAPFREDRVFFYGFRLPLPPDKIELIPCYFHWFGTSLFNYARLVGFFEGVVQGKYSRDSINDSSLFETISLHCKSYVETVPEFAPVLAWRNKVFAHFALTAPRKVDSAALLDFSVMSPIGLFDGRFCVGNMIVTMQGGEAQLPQWSLTETFEKLAPRYWPDHGTTA</sequence>
<accession>A0A286AGK9</accession>
<dbReference type="Proteomes" id="UP000219335">
    <property type="component" value="Unassembled WGS sequence"/>
</dbReference>
<gene>
    <name evidence="1" type="ORF">SAMN06297164_3113</name>
</gene>
<dbReference type="EMBL" id="OCMU01000002">
    <property type="protein sequence ID" value="SOD21033.1"/>
    <property type="molecule type" value="Genomic_DNA"/>
</dbReference>
<protein>
    <submittedName>
        <fullName evidence="1">Uncharacterized protein</fullName>
    </submittedName>
</protein>
<dbReference type="RefSeq" id="WP_097106872.1">
    <property type="nucleotide sequence ID" value="NZ_OCMU01000002.1"/>
</dbReference>
<reference evidence="1 2" key="1">
    <citation type="submission" date="2017-09" db="EMBL/GenBank/DDBJ databases">
        <authorList>
            <person name="Ehlers B."/>
            <person name="Leendertz F.H."/>
        </authorList>
    </citation>
    <scope>NUCLEOTIDE SEQUENCE [LARGE SCALE GENOMIC DNA]</scope>
    <source>
        <strain evidence="1 2">Nm42</strain>
    </source>
</reference>